<protein>
    <recommendedName>
        <fullName evidence="1">Dynein heavy chain AAA 5 extension domain-containing protein</fullName>
    </recommendedName>
</protein>
<dbReference type="PANTHER" id="PTHR22878">
    <property type="entry name" value="DYNEIN HEAVY CHAIN 6, AXONEMAL-LIKE-RELATED"/>
    <property type="match status" value="1"/>
</dbReference>
<dbReference type="InterPro" id="IPR026983">
    <property type="entry name" value="DHC"/>
</dbReference>
<reference evidence="2" key="1">
    <citation type="submission" date="2021-03" db="EMBL/GenBank/DDBJ databases">
        <authorList>
            <person name="Tran Van P."/>
        </authorList>
    </citation>
    <scope>NUCLEOTIDE SEQUENCE</scope>
</reference>
<name>A0ABN7NRJ2_TIMPD</name>
<sequence length="249" mass="28218">MVKACHSTNSQVVINTRLVIAGLLVPWVTTSVIWSVGATCHLDSRYVFSDWMRDHMKLAGDGPMFPEQGLVYDYRLHDGGFTDPTPDNEPRIPVWMYWMDGLEEYDIFPDTKYSDIEVPTIDTVRSSFILGKLLELDHPVLCVGNTGTCKTVTVVSKLSRGLNKNFLCEFMAFSARTSANQTQDLIDSKLDRRRKGVFGPPLLKKLVFFIDDLNMPALEIYGAQPPIELIRQWMDFKGELTIQVAYSNV</sequence>
<organism evidence="2 3">
    <name type="scientific">Timema podura</name>
    <name type="common">Walking stick</name>
    <dbReference type="NCBI Taxonomy" id="61482"/>
    <lineage>
        <taxon>Eukaryota</taxon>
        <taxon>Metazoa</taxon>
        <taxon>Ecdysozoa</taxon>
        <taxon>Arthropoda</taxon>
        <taxon>Hexapoda</taxon>
        <taxon>Insecta</taxon>
        <taxon>Pterygota</taxon>
        <taxon>Neoptera</taxon>
        <taxon>Polyneoptera</taxon>
        <taxon>Phasmatodea</taxon>
        <taxon>Timematodea</taxon>
        <taxon>Timematoidea</taxon>
        <taxon>Timematidae</taxon>
        <taxon>Timema</taxon>
    </lineage>
</organism>
<accession>A0ABN7NRJ2</accession>
<evidence type="ECO:0000259" key="1">
    <source>
        <dbReference type="Pfam" id="PF17852"/>
    </source>
</evidence>
<dbReference type="Pfam" id="PF17852">
    <property type="entry name" value="Dynein_AAA_lid"/>
    <property type="match status" value="1"/>
</dbReference>
<dbReference type="Proteomes" id="UP001153148">
    <property type="component" value="Unassembled WGS sequence"/>
</dbReference>
<dbReference type="EMBL" id="CAJPIN010002642">
    <property type="protein sequence ID" value="CAG2055571.1"/>
    <property type="molecule type" value="Genomic_DNA"/>
</dbReference>
<dbReference type="Gene3D" id="3.40.50.300">
    <property type="entry name" value="P-loop containing nucleotide triphosphate hydrolases"/>
    <property type="match status" value="1"/>
</dbReference>
<feature type="domain" description="Dynein heavy chain AAA 5 extension" evidence="1">
    <location>
        <begin position="23"/>
        <end position="77"/>
    </location>
</feature>
<dbReference type="InterPro" id="IPR041466">
    <property type="entry name" value="Dynein_AAA5_ext"/>
</dbReference>
<evidence type="ECO:0000313" key="3">
    <source>
        <dbReference type="Proteomes" id="UP001153148"/>
    </source>
</evidence>
<dbReference type="Pfam" id="PF12775">
    <property type="entry name" value="AAA_7"/>
    <property type="match status" value="1"/>
</dbReference>
<dbReference type="Gene3D" id="1.10.472.130">
    <property type="match status" value="1"/>
</dbReference>
<evidence type="ECO:0000313" key="2">
    <source>
        <dbReference type="EMBL" id="CAG2055571.1"/>
    </source>
</evidence>
<keyword evidence="3" id="KW-1185">Reference proteome</keyword>
<dbReference type="PANTHER" id="PTHR22878:SF73">
    <property type="entry name" value="DYNEIN AXONEMAL HEAVY CHAIN 1"/>
    <property type="match status" value="1"/>
</dbReference>
<gene>
    <name evidence="2" type="ORF">TPAB3V08_LOCUS2574</name>
</gene>
<comment type="caution">
    <text evidence="2">The sequence shown here is derived from an EMBL/GenBank/DDBJ whole genome shotgun (WGS) entry which is preliminary data.</text>
</comment>
<dbReference type="InterPro" id="IPR027417">
    <property type="entry name" value="P-loop_NTPase"/>
</dbReference>
<proteinExistence type="predicted"/>